<dbReference type="SMART" id="SM00066">
    <property type="entry name" value="GAL4"/>
    <property type="match status" value="1"/>
</dbReference>
<reference evidence="9 10" key="1">
    <citation type="submission" date="2018-12" db="EMBL/GenBank/DDBJ databases">
        <title>Genome sequence and assembly of Colletotrichum trifolii.</title>
        <authorList>
            <person name="Gan P."/>
            <person name="Shirasu K."/>
        </authorList>
    </citation>
    <scope>NUCLEOTIDE SEQUENCE [LARGE SCALE GENOMIC DNA]</scope>
    <source>
        <strain evidence="9 10">543-2</strain>
    </source>
</reference>
<feature type="region of interest" description="Disordered" evidence="7">
    <location>
        <begin position="1"/>
        <end position="25"/>
    </location>
</feature>
<accession>A0A4R8QS74</accession>
<organism evidence="9 10">
    <name type="scientific">Colletotrichum trifolii</name>
    <dbReference type="NCBI Taxonomy" id="5466"/>
    <lineage>
        <taxon>Eukaryota</taxon>
        <taxon>Fungi</taxon>
        <taxon>Dikarya</taxon>
        <taxon>Ascomycota</taxon>
        <taxon>Pezizomycotina</taxon>
        <taxon>Sordariomycetes</taxon>
        <taxon>Hypocreomycetidae</taxon>
        <taxon>Glomerellales</taxon>
        <taxon>Glomerellaceae</taxon>
        <taxon>Colletotrichum</taxon>
        <taxon>Colletotrichum orbiculare species complex</taxon>
    </lineage>
</organism>
<dbReference type="SUPFAM" id="SSF57701">
    <property type="entry name" value="Zn2/Cys6 DNA-binding domain"/>
    <property type="match status" value="1"/>
</dbReference>
<dbReference type="Gene3D" id="4.10.240.10">
    <property type="entry name" value="Zn(2)-C6 fungal-type DNA-binding domain"/>
    <property type="match status" value="1"/>
</dbReference>
<evidence type="ECO:0000256" key="6">
    <source>
        <dbReference type="SAM" id="Coils"/>
    </source>
</evidence>
<dbReference type="InterPro" id="IPR001138">
    <property type="entry name" value="Zn2Cys6_DnaBD"/>
</dbReference>
<dbReference type="GO" id="GO:0008270">
    <property type="term" value="F:zinc ion binding"/>
    <property type="evidence" value="ECO:0007669"/>
    <property type="project" value="InterPro"/>
</dbReference>
<evidence type="ECO:0000313" key="9">
    <source>
        <dbReference type="EMBL" id="TDZ46851.1"/>
    </source>
</evidence>
<sequence length="610" mass="68502">MEHDSDRSVGPANAGTEEKPATTQFSCQQCRSRKLKCDRRRPTCSRCVKIGVDCEYPESRRANFGTRKRVHELESKLEELERLARGEREQKATSQGVESVQLDLQSTAAVQGPNSFASHPPAAEFGPDLFSTETTFSEVVPTGLFEQPPSSEIIIFLTNAYFEKWYWAAPALRRCTYLMSLYLPPHMRPPMCLQYIVMALGADMTKTHRHLSIPFYQRARRYIEFDENRGEGQCLMTVAHAQCWVLISNFEALQLWFAIASMSLCRAVRVAQMLGLHRVDGQDVSALPLLPPPRDWVEAEERRRTWWVIYCSDYLTGPSIGAPVLIDEHDIQTNLPASEIAFETGMAEPACPFTNMLHVEGHGFSAFGGRVLASSVFYRACHHPSQTTPGDDPRDLRTSDFWKRHREIDNDLFSLLQGLPDDLRLPGSIRSPNATFVNIIIHASVICLHRAAIAKILELGIPEDMAHQSRARLVTAAEEMIHIFKMVPDANETLKNPMLTFMLYAASLVFLDQPESSEPDYRRQSNLDFILRILMLAGRTWNNAVTGSLAVQLATDMNQRGLSSLATEKAAEMPLLRSLVPIMARGDSRSPNFLFQLAARSSGPHTAPNV</sequence>
<dbReference type="GO" id="GO:0006351">
    <property type="term" value="P:DNA-templated transcription"/>
    <property type="evidence" value="ECO:0007669"/>
    <property type="project" value="InterPro"/>
</dbReference>
<dbReference type="Proteomes" id="UP000295703">
    <property type="component" value="Unassembled WGS sequence"/>
</dbReference>
<feature type="coiled-coil region" evidence="6">
    <location>
        <begin position="63"/>
        <end position="90"/>
    </location>
</feature>
<name>A0A4R8QS74_COLTR</name>
<protein>
    <submittedName>
        <fullName evidence="9">Citrinin biosynthesis transcriptional activator ctnR</fullName>
    </submittedName>
</protein>
<dbReference type="CDD" id="cd12148">
    <property type="entry name" value="fungal_TF_MHR"/>
    <property type="match status" value="1"/>
</dbReference>
<keyword evidence="4" id="KW-0804">Transcription</keyword>
<evidence type="ECO:0000256" key="1">
    <source>
        <dbReference type="ARBA" id="ARBA00004123"/>
    </source>
</evidence>
<evidence type="ECO:0000256" key="5">
    <source>
        <dbReference type="ARBA" id="ARBA00023242"/>
    </source>
</evidence>
<keyword evidence="10" id="KW-1185">Reference proteome</keyword>
<dbReference type="SMART" id="SM00906">
    <property type="entry name" value="Fungal_trans"/>
    <property type="match status" value="1"/>
</dbReference>
<dbReference type="InterPro" id="IPR036864">
    <property type="entry name" value="Zn2-C6_fun-type_DNA-bd_sf"/>
</dbReference>
<dbReference type="STRING" id="5466.A0A4R8QS74"/>
<dbReference type="CDD" id="cd00067">
    <property type="entry name" value="GAL4"/>
    <property type="match status" value="1"/>
</dbReference>
<proteinExistence type="predicted"/>
<dbReference type="GO" id="GO:0000981">
    <property type="term" value="F:DNA-binding transcription factor activity, RNA polymerase II-specific"/>
    <property type="evidence" value="ECO:0007669"/>
    <property type="project" value="InterPro"/>
</dbReference>
<evidence type="ECO:0000313" key="10">
    <source>
        <dbReference type="Proteomes" id="UP000295703"/>
    </source>
</evidence>
<dbReference type="AlphaFoldDB" id="A0A4R8QS74"/>
<keyword evidence="3" id="KW-0805">Transcription regulation</keyword>
<dbReference type="Pfam" id="PF00172">
    <property type="entry name" value="Zn_clus"/>
    <property type="match status" value="1"/>
</dbReference>
<comment type="subcellular location">
    <subcellularLocation>
        <location evidence="1">Nucleus</location>
    </subcellularLocation>
</comment>
<evidence type="ECO:0000256" key="7">
    <source>
        <dbReference type="SAM" id="MobiDB-lite"/>
    </source>
</evidence>
<evidence type="ECO:0000256" key="4">
    <source>
        <dbReference type="ARBA" id="ARBA00023163"/>
    </source>
</evidence>
<dbReference type="EMBL" id="RYZW01000112">
    <property type="protein sequence ID" value="TDZ46851.1"/>
    <property type="molecule type" value="Genomic_DNA"/>
</dbReference>
<dbReference type="PROSITE" id="PS00463">
    <property type="entry name" value="ZN2_CY6_FUNGAL_1"/>
    <property type="match status" value="1"/>
</dbReference>
<evidence type="ECO:0000259" key="8">
    <source>
        <dbReference type="PROSITE" id="PS50048"/>
    </source>
</evidence>
<dbReference type="PANTHER" id="PTHR47338">
    <property type="entry name" value="ZN(II)2CYS6 TRANSCRIPTION FACTOR (EUROFUNG)-RELATED"/>
    <property type="match status" value="1"/>
</dbReference>
<dbReference type="PROSITE" id="PS50048">
    <property type="entry name" value="ZN2_CY6_FUNGAL_2"/>
    <property type="match status" value="1"/>
</dbReference>
<dbReference type="InterPro" id="IPR007219">
    <property type="entry name" value="XnlR_reg_dom"/>
</dbReference>
<dbReference type="InterPro" id="IPR050815">
    <property type="entry name" value="TF_fung"/>
</dbReference>
<feature type="domain" description="Zn(2)-C6 fungal-type" evidence="8">
    <location>
        <begin position="26"/>
        <end position="56"/>
    </location>
</feature>
<gene>
    <name evidence="9" type="primary">ctnR-3</name>
    <name evidence="9" type="ORF">CTRI78_v008866</name>
</gene>
<dbReference type="GO" id="GO:0005634">
    <property type="term" value="C:nucleus"/>
    <property type="evidence" value="ECO:0007669"/>
    <property type="project" value="UniProtKB-SubCell"/>
</dbReference>
<evidence type="ECO:0000256" key="3">
    <source>
        <dbReference type="ARBA" id="ARBA00023015"/>
    </source>
</evidence>
<dbReference type="PRINTS" id="PR00755">
    <property type="entry name" value="AFLATOXINBRP"/>
</dbReference>
<comment type="caution">
    <text evidence="9">The sequence shown here is derived from an EMBL/GenBank/DDBJ whole genome shotgun (WGS) entry which is preliminary data.</text>
</comment>
<dbReference type="GO" id="GO:0003677">
    <property type="term" value="F:DNA binding"/>
    <property type="evidence" value="ECO:0007669"/>
    <property type="project" value="InterPro"/>
</dbReference>
<dbReference type="PANTHER" id="PTHR47338:SF10">
    <property type="entry name" value="TRANSCRIPTION FACTOR DOMAIN-CONTAINING PROTEIN-RELATED"/>
    <property type="match status" value="1"/>
</dbReference>
<keyword evidence="6" id="KW-0175">Coiled coil</keyword>
<keyword evidence="5" id="KW-0539">Nucleus</keyword>
<dbReference type="Pfam" id="PF04082">
    <property type="entry name" value="Fungal_trans"/>
    <property type="match status" value="1"/>
</dbReference>
<evidence type="ECO:0000256" key="2">
    <source>
        <dbReference type="ARBA" id="ARBA00022723"/>
    </source>
</evidence>
<keyword evidence="2" id="KW-0479">Metal-binding</keyword>